<evidence type="ECO:0000313" key="4">
    <source>
        <dbReference type="Proteomes" id="UP000317093"/>
    </source>
</evidence>
<dbReference type="AlphaFoldDB" id="A0A518B2H4"/>
<sequence>MSDRDAGPVALITGSGSLRVGNVVARDLAAHGYRVGIHYRTSEDSARKTVAELEAAGATASCFAADIADEDDVRRMVDRCHDIFGRLDVLVCAAARWSRNKLEEVTKQRLLEEWETNTAGTFLCAREVGLRMVEQESGGSIVAIGDWAIGRPYVDHVAYFASKGAIPTMTRTLAVELAERNPRVRVNAVMPGPVMLPESIADDERAEVIKATLLKREGAPENVAHAVRFLIENDFVTGVCLPVDGGRSIYAAGY</sequence>
<organism evidence="3 4">
    <name type="scientific">Kolteria novifilia</name>
    <dbReference type="NCBI Taxonomy" id="2527975"/>
    <lineage>
        <taxon>Bacteria</taxon>
        <taxon>Pseudomonadati</taxon>
        <taxon>Planctomycetota</taxon>
        <taxon>Planctomycetia</taxon>
        <taxon>Kolteriales</taxon>
        <taxon>Kolteriaceae</taxon>
        <taxon>Kolteria</taxon>
    </lineage>
</organism>
<evidence type="ECO:0000256" key="1">
    <source>
        <dbReference type="ARBA" id="ARBA00006484"/>
    </source>
</evidence>
<dbReference type="Gene3D" id="3.40.50.720">
    <property type="entry name" value="NAD(P)-binding Rossmann-like Domain"/>
    <property type="match status" value="1"/>
</dbReference>
<dbReference type="InterPro" id="IPR002347">
    <property type="entry name" value="SDR_fam"/>
</dbReference>
<proteinExistence type="inferred from homology"/>
<dbReference type="EC" id="1.1.1.47" evidence="3"/>
<dbReference type="SUPFAM" id="SSF51735">
    <property type="entry name" value="NAD(P)-binding Rossmann-fold domains"/>
    <property type="match status" value="1"/>
</dbReference>
<dbReference type="RefSeq" id="WP_145257816.1">
    <property type="nucleotide sequence ID" value="NZ_CP036279.1"/>
</dbReference>
<dbReference type="EMBL" id="CP036279">
    <property type="protein sequence ID" value="QDU61189.1"/>
    <property type="molecule type" value="Genomic_DNA"/>
</dbReference>
<dbReference type="InterPro" id="IPR036291">
    <property type="entry name" value="NAD(P)-bd_dom_sf"/>
</dbReference>
<protein>
    <submittedName>
        <fullName evidence="3">Glucose 1-dehydrogenase 2</fullName>
        <ecNumber evidence="3">1.1.1.47</ecNumber>
    </submittedName>
</protein>
<accession>A0A518B2H4</accession>
<dbReference type="GO" id="GO:0047936">
    <property type="term" value="F:glucose 1-dehydrogenase [NAD(P)+] activity"/>
    <property type="evidence" value="ECO:0007669"/>
    <property type="project" value="UniProtKB-EC"/>
</dbReference>
<evidence type="ECO:0000313" key="3">
    <source>
        <dbReference type="EMBL" id="QDU61189.1"/>
    </source>
</evidence>
<evidence type="ECO:0000256" key="2">
    <source>
        <dbReference type="ARBA" id="ARBA00023002"/>
    </source>
</evidence>
<gene>
    <name evidence="3" type="primary">ycdF_2</name>
    <name evidence="3" type="ORF">Pan216_20430</name>
</gene>
<dbReference type="PRINTS" id="PR00081">
    <property type="entry name" value="GDHRDH"/>
</dbReference>
<dbReference type="Pfam" id="PF13561">
    <property type="entry name" value="adh_short_C2"/>
    <property type="match status" value="1"/>
</dbReference>
<name>A0A518B2H4_9BACT</name>
<comment type="similarity">
    <text evidence="1">Belongs to the short-chain dehydrogenases/reductases (SDR) family.</text>
</comment>
<keyword evidence="4" id="KW-1185">Reference proteome</keyword>
<dbReference type="PANTHER" id="PTHR43639">
    <property type="entry name" value="OXIDOREDUCTASE, SHORT-CHAIN DEHYDROGENASE/REDUCTASE FAMILY (AFU_ORTHOLOGUE AFUA_5G02870)"/>
    <property type="match status" value="1"/>
</dbReference>
<dbReference type="PANTHER" id="PTHR43639:SF1">
    <property type="entry name" value="SHORT-CHAIN DEHYDROGENASE_REDUCTASE FAMILY PROTEIN"/>
    <property type="match status" value="1"/>
</dbReference>
<reference evidence="3 4" key="1">
    <citation type="submission" date="2019-02" db="EMBL/GenBank/DDBJ databases">
        <title>Deep-cultivation of Planctomycetes and their phenomic and genomic characterization uncovers novel biology.</title>
        <authorList>
            <person name="Wiegand S."/>
            <person name="Jogler M."/>
            <person name="Boedeker C."/>
            <person name="Pinto D."/>
            <person name="Vollmers J."/>
            <person name="Rivas-Marin E."/>
            <person name="Kohn T."/>
            <person name="Peeters S.H."/>
            <person name="Heuer A."/>
            <person name="Rast P."/>
            <person name="Oberbeckmann S."/>
            <person name="Bunk B."/>
            <person name="Jeske O."/>
            <person name="Meyerdierks A."/>
            <person name="Storesund J.E."/>
            <person name="Kallscheuer N."/>
            <person name="Luecker S."/>
            <person name="Lage O.M."/>
            <person name="Pohl T."/>
            <person name="Merkel B.J."/>
            <person name="Hornburger P."/>
            <person name="Mueller R.-W."/>
            <person name="Bruemmer F."/>
            <person name="Labrenz M."/>
            <person name="Spormann A.M."/>
            <person name="Op den Camp H."/>
            <person name="Overmann J."/>
            <person name="Amann R."/>
            <person name="Jetten M.S.M."/>
            <person name="Mascher T."/>
            <person name="Medema M.H."/>
            <person name="Devos D.P."/>
            <person name="Kaster A.-K."/>
            <person name="Ovreas L."/>
            <person name="Rohde M."/>
            <person name="Galperin M.Y."/>
            <person name="Jogler C."/>
        </authorList>
    </citation>
    <scope>NUCLEOTIDE SEQUENCE [LARGE SCALE GENOMIC DNA]</scope>
    <source>
        <strain evidence="3 4">Pan216</strain>
    </source>
</reference>
<dbReference type="OrthoDB" id="9803333at2"/>
<keyword evidence="2 3" id="KW-0560">Oxidoreductase</keyword>
<dbReference type="Proteomes" id="UP000317093">
    <property type="component" value="Chromosome"/>
</dbReference>
<dbReference type="KEGG" id="knv:Pan216_20430"/>